<dbReference type="GO" id="GO:0008168">
    <property type="term" value="F:methyltransferase activity"/>
    <property type="evidence" value="ECO:0007669"/>
    <property type="project" value="UniProtKB-UniRule"/>
</dbReference>
<evidence type="ECO:0000256" key="2">
    <source>
        <dbReference type="ARBA" id="ARBA00008138"/>
    </source>
</evidence>
<dbReference type="PANTHER" id="PTHR43619:SF2">
    <property type="entry name" value="S-ADENOSYL-L-METHIONINE-DEPENDENT METHYLTRANSFERASES SUPERFAMILY PROTEIN"/>
    <property type="match status" value="1"/>
</dbReference>
<dbReference type="Proteomes" id="UP000323946">
    <property type="component" value="Unassembled WGS sequence"/>
</dbReference>
<accession>A0A5M7BNM4</accession>
<reference evidence="7 8" key="1">
    <citation type="submission" date="2019-09" db="EMBL/GenBank/DDBJ databases">
        <title>Draft genome sequence of the thermophilic Saccharopolyspora hirsuta VKM Ac-666T.</title>
        <authorList>
            <person name="Lobastova T.G."/>
            <person name="Fokina V."/>
            <person name="Bragin E.Y."/>
            <person name="Shtratnikova V.Y."/>
            <person name="Starodumova I.P."/>
            <person name="Tarlachkov S.V."/>
            <person name="Donova M.V."/>
        </authorList>
    </citation>
    <scope>NUCLEOTIDE SEQUENCE [LARGE SCALE GENOMIC DNA]</scope>
    <source>
        <strain evidence="7 8">VKM Ac-666</strain>
    </source>
</reference>
<dbReference type="AlphaFoldDB" id="A0A5M7BNM4"/>
<name>A0A5M7BNM4_SACHI</name>
<comment type="similarity">
    <text evidence="2 6">Belongs to the UPF0677 family.</text>
</comment>
<dbReference type="OrthoDB" id="9806164at2"/>
<gene>
    <name evidence="7" type="ORF">F1721_21205</name>
</gene>
<protein>
    <recommendedName>
        <fullName evidence="6">S-adenosyl-L-methionine-dependent methyltransferase</fullName>
        <ecNumber evidence="6">2.1.1.-</ecNumber>
    </recommendedName>
</protein>
<dbReference type="PANTHER" id="PTHR43619">
    <property type="entry name" value="S-ADENOSYL-L-METHIONINE-DEPENDENT METHYLTRANSFERASE YKTD-RELATED"/>
    <property type="match status" value="1"/>
</dbReference>
<evidence type="ECO:0000256" key="4">
    <source>
        <dbReference type="ARBA" id="ARBA00022679"/>
    </source>
</evidence>
<sequence>MAAAARAAHLIVDRPPTVFRDALAERLLGEQAGELIGYHRSHGDLQILADARTQAVCRSRYTEDALVEAAAAGIGQYVILGAGLDSFAYRDETHEVPRIRVFEVDHPVSQQDKRCRLAAAGIAVPRHVAHVPVDFERDDLADRLVAAGFDRARPAVVAWLGVSMYLAVDVLSETLAVIGQFAPGTELIADYMLPEGLRDEAGQRYVALVSSAVSGLGERWRTFLSPPDVDRLLNEAGLSTVEHVRQHEMIPAAEWNRSDALAPSDLCRIVRARVPAHRTTFPG</sequence>
<dbReference type="EC" id="2.1.1.-" evidence="6"/>
<dbReference type="SUPFAM" id="SSF53335">
    <property type="entry name" value="S-adenosyl-L-methionine-dependent methyltransferases"/>
    <property type="match status" value="1"/>
</dbReference>
<evidence type="ECO:0000256" key="1">
    <source>
        <dbReference type="ARBA" id="ARBA00003907"/>
    </source>
</evidence>
<dbReference type="Gene3D" id="3.40.50.150">
    <property type="entry name" value="Vaccinia Virus protein VP39"/>
    <property type="match status" value="1"/>
</dbReference>
<evidence type="ECO:0000256" key="5">
    <source>
        <dbReference type="ARBA" id="ARBA00022691"/>
    </source>
</evidence>
<evidence type="ECO:0000256" key="3">
    <source>
        <dbReference type="ARBA" id="ARBA00022603"/>
    </source>
</evidence>
<dbReference type="EMBL" id="VWPH01000009">
    <property type="protein sequence ID" value="KAA5831372.1"/>
    <property type="molecule type" value="Genomic_DNA"/>
</dbReference>
<evidence type="ECO:0000256" key="6">
    <source>
        <dbReference type="RuleBase" id="RU362030"/>
    </source>
</evidence>
<dbReference type="Pfam" id="PF04072">
    <property type="entry name" value="LCM"/>
    <property type="match status" value="1"/>
</dbReference>
<dbReference type="InterPro" id="IPR029063">
    <property type="entry name" value="SAM-dependent_MTases_sf"/>
</dbReference>
<dbReference type="NCBIfam" id="TIGR00027">
    <property type="entry name" value="mthyl_TIGR00027"/>
    <property type="match status" value="1"/>
</dbReference>
<comment type="caution">
    <text evidence="7">The sequence shown here is derived from an EMBL/GenBank/DDBJ whole genome shotgun (WGS) entry which is preliminary data.</text>
</comment>
<keyword evidence="3 6" id="KW-0489">Methyltransferase</keyword>
<dbReference type="InterPro" id="IPR011610">
    <property type="entry name" value="SAM_mthyl_Trfase_ML2640-like"/>
</dbReference>
<organism evidence="7 8">
    <name type="scientific">Saccharopolyspora hirsuta</name>
    <dbReference type="NCBI Taxonomy" id="1837"/>
    <lineage>
        <taxon>Bacteria</taxon>
        <taxon>Bacillati</taxon>
        <taxon>Actinomycetota</taxon>
        <taxon>Actinomycetes</taxon>
        <taxon>Pseudonocardiales</taxon>
        <taxon>Pseudonocardiaceae</taxon>
        <taxon>Saccharopolyspora</taxon>
    </lineage>
</organism>
<comment type="function">
    <text evidence="1 6">Exhibits S-adenosyl-L-methionine-dependent methyltransferase activity.</text>
</comment>
<keyword evidence="5 6" id="KW-0949">S-adenosyl-L-methionine</keyword>
<dbReference type="GO" id="GO:0032259">
    <property type="term" value="P:methylation"/>
    <property type="evidence" value="ECO:0007669"/>
    <property type="project" value="UniProtKB-KW"/>
</dbReference>
<keyword evidence="8" id="KW-1185">Reference proteome</keyword>
<keyword evidence="4 7" id="KW-0808">Transferase</keyword>
<dbReference type="InterPro" id="IPR007213">
    <property type="entry name" value="Ppm1/Ppm2/Tcmp"/>
</dbReference>
<proteinExistence type="inferred from homology"/>
<evidence type="ECO:0000313" key="8">
    <source>
        <dbReference type="Proteomes" id="UP000323946"/>
    </source>
</evidence>
<evidence type="ECO:0000313" key="7">
    <source>
        <dbReference type="EMBL" id="KAA5831372.1"/>
    </source>
</evidence>